<dbReference type="Proteomes" id="UP000004994">
    <property type="component" value="Chromosome 11"/>
</dbReference>
<evidence type="ECO:0000313" key="1">
    <source>
        <dbReference type="EnsemblPlants" id="Solyc11g013230.1.1"/>
    </source>
</evidence>
<proteinExistence type="predicted"/>
<keyword evidence="2" id="KW-1185">Reference proteome</keyword>
<reference evidence="1" key="1">
    <citation type="journal article" date="2012" name="Nature">
        <title>The tomato genome sequence provides insights into fleshy fruit evolution.</title>
        <authorList>
            <consortium name="Tomato Genome Consortium"/>
        </authorList>
    </citation>
    <scope>NUCLEOTIDE SEQUENCE [LARGE SCALE GENOMIC DNA]</scope>
    <source>
        <strain evidence="1">cv. Heinz 1706</strain>
    </source>
</reference>
<dbReference type="EnsemblPlants" id="Solyc11g013230.1.1">
    <property type="protein sequence ID" value="Solyc11g013230.1.1"/>
    <property type="gene ID" value="Solyc11g013230.1"/>
</dbReference>
<protein>
    <submittedName>
        <fullName evidence="1">Uncharacterized protein</fullName>
    </submittedName>
</protein>
<accession>K4D6C7</accession>
<dbReference type="AlphaFoldDB" id="K4D6C7"/>
<sequence length="34" mass="4057">MALYISKDILPILRAETSPSNFWYWLTGLLNWSR</sequence>
<dbReference type="Gramene" id="Solyc11g013230.1.1">
    <property type="protein sequence ID" value="Solyc11g013230.1.1"/>
    <property type="gene ID" value="Solyc11g013230.1"/>
</dbReference>
<name>K4D6C7_SOLLC</name>
<dbReference type="HOGENOM" id="CLU_3377991_0_0_1"/>
<organism evidence="1">
    <name type="scientific">Solanum lycopersicum</name>
    <name type="common">Tomato</name>
    <name type="synonym">Lycopersicon esculentum</name>
    <dbReference type="NCBI Taxonomy" id="4081"/>
    <lineage>
        <taxon>Eukaryota</taxon>
        <taxon>Viridiplantae</taxon>
        <taxon>Streptophyta</taxon>
        <taxon>Embryophyta</taxon>
        <taxon>Tracheophyta</taxon>
        <taxon>Spermatophyta</taxon>
        <taxon>Magnoliopsida</taxon>
        <taxon>eudicotyledons</taxon>
        <taxon>Gunneridae</taxon>
        <taxon>Pentapetalae</taxon>
        <taxon>asterids</taxon>
        <taxon>lamiids</taxon>
        <taxon>Solanales</taxon>
        <taxon>Solanaceae</taxon>
        <taxon>Solanoideae</taxon>
        <taxon>Solaneae</taxon>
        <taxon>Solanum</taxon>
        <taxon>Solanum subgen. Lycopersicon</taxon>
    </lineage>
</organism>
<dbReference type="InParanoid" id="K4D6C7"/>
<evidence type="ECO:0000313" key="2">
    <source>
        <dbReference type="Proteomes" id="UP000004994"/>
    </source>
</evidence>
<reference evidence="1" key="2">
    <citation type="submission" date="2015-06" db="UniProtKB">
        <authorList>
            <consortium name="EnsemblPlants"/>
        </authorList>
    </citation>
    <scope>IDENTIFICATION</scope>
    <source>
        <strain evidence="1">cv. Heinz 1706</strain>
    </source>
</reference>
<dbReference type="PaxDb" id="4081-Solyc11g013230.1.1"/>